<organism evidence="1 2">
    <name type="scientific">Pogonomyrmex barbatus</name>
    <name type="common">red harvester ant</name>
    <dbReference type="NCBI Taxonomy" id="144034"/>
    <lineage>
        <taxon>Eukaryota</taxon>
        <taxon>Metazoa</taxon>
        <taxon>Ecdysozoa</taxon>
        <taxon>Arthropoda</taxon>
        <taxon>Hexapoda</taxon>
        <taxon>Insecta</taxon>
        <taxon>Pterygota</taxon>
        <taxon>Neoptera</taxon>
        <taxon>Endopterygota</taxon>
        <taxon>Hymenoptera</taxon>
        <taxon>Apocrita</taxon>
        <taxon>Aculeata</taxon>
        <taxon>Formicoidea</taxon>
        <taxon>Formicidae</taxon>
        <taxon>Myrmicinae</taxon>
        <taxon>Pogonomyrmex</taxon>
    </lineage>
</organism>
<dbReference type="PANTHER" id="PTHR45912:SF3">
    <property type="entry name" value="CILIA- AND FLAGELLA-ASSOCIATED PROTEIN 47"/>
    <property type="match status" value="1"/>
</dbReference>
<gene>
    <name evidence="2" type="primary">LOC105422228</name>
</gene>
<sequence length="437" mass="50642">MLHNAICLVTAWRKIRLCFMITPMQLVNSNQVQMLILVVHLYQILPTYVPYTKIKFNCSLSQTVTKQISVSNPTDNPVNYLLLLLSNVNHSFSILKPVSILHLNAHSNSQVQIQFHAKKIRNSRAYLILCGWAIGPHFGRNQIIVLESYIDNLGIASEYTIRSKLYEVVEKNLRISVPYKNAAEYEIWMTEERPSHPSSLKMTQWSELLTRKIPRRLFLNQKSIFVAEGALEAYLSISVACIAAKQRTFWLIFQAQTGDFIIQINSIWQPLINDHIVVKWTTQRECPCSDWQSVSIRDTCPFNIDIPSCNIQLRKCVAEMFQKSLDKRERLFWSKYSNTCIELRLIKWFIENDTDSALEFTHVFNTAVTYKITISDKLSPLVLPEYFTIQDVRSFTQQVPMIIHILPTTPPLYKATITLTSLDDKELRTYVINCLRS</sequence>
<dbReference type="GO" id="GO:0005929">
    <property type="term" value="C:cilium"/>
    <property type="evidence" value="ECO:0007669"/>
    <property type="project" value="TreeGrafter"/>
</dbReference>
<evidence type="ECO:0000313" key="2">
    <source>
        <dbReference type="RefSeq" id="XP_011629832.2"/>
    </source>
</evidence>
<dbReference type="RefSeq" id="XP_011629832.2">
    <property type="nucleotide sequence ID" value="XM_011631530.2"/>
</dbReference>
<reference evidence="2" key="1">
    <citation type="submission" date="2025-08" db="UniProtKB">
        <authorList>
            <consortium name="RefSeq"/>
        </authorList>
    </citation>
    <scope>IDENTIFICATION</scope>
</reference>
<protein>
    <submittedName>
        <fullName evidence="2">Uncharacterized protein LOC105422228</fullName>
    </submittedName>
</protein>
<dbReference type="AlphaFoldDB" id="A0A6I9VMS3"/>
<dbReference type="PANTHER" id="PTHR45912">
    <property type="entry name" value="CILIA- AND FLAGELLA-ASSOCIATED PROTEIN 47"/>
    <property type="match status" value="1"/>
</dbReference>
<proteinExistence type="predicted"/>
<dbReference type="OrthoDB" id="6147874at2759"/>
<accession>A0A6I9VMS3</accession>
<dbReference type="KEGG" id="pbar:105422228"/>
<keyword evidence="1" id="KW-1185">Reference proteome</keyword>
<dbReference type="GO" id="GO:0060271">
    <property type="term" value="P:cilium assembly"/>
    <property type="evidence" value="ECO:0007669"/>
    <property type="project" value="TreeGrafter"/>
</dbReference>
<name>A0A6I9VMS3_9HYME</name>
<evidence type="ECO:0000313" key="1">
    <source>
        <dbReference type="Proteomes" id="UP000504615"/>
    </source>
</evidence>
<dbReference type="Proteomes" id="UP000504615">
    <property type="component" value="Unplaced"/>
</dbReference>
<dbReference type="GeneID" id="105422228"/>